<evidence type="ECO:0000313" key="1">
    <source>
        <dbReference type="EMBL" id="GIY00031.1"/>
    </source>
</evidence>
<reference evidence="1 2" key="1">
    <citation type="submission" date="2021-06" db="EMBL/GenBank/DDBJ databases">
        <title>Caerostris extrusa draft genome.</title>
        <authorList>
            <person name="Kono N."/>
            <person name="Arakawa K."/>
        </authorList>
    </citation>
    <scope>NUCLEOTIDE SEQUENCE [LARGE SCALE GENOMIC DNA]</scope>
</reference>
<accession>A0AAV4PSW9</accession>
<comment type="caution">
    <text evidence="1">The sequence shown here is derived from an EMBL/GenBank/DDBJ whole genome shotgun (WGS) entry which is preliminary data.</text>
</comment>
<evidence type="ECO:0000313" key="2">
    <source>
        <dbReference type="Proteomes" id="UP001054945"/>
    </source>
</evidence>
<sequence>MRPKAFCEYLISSEVGFTSCQVIGRIYNTSKVYRQDIFLFTKGHPCDTSPAMPFNYDMWFEKPELFADFHQNEEYDEEQIADIIH</sequence>
<dbReference type="EMBL" id="BPLR01005135">
    <property type="protein sequence ID" value="GIY00031.1"/>
    <property type="molecule type" value="Genomic_DNA"/>
</dbReference>
<name>A0AAV4PSW9_CAEEX</name>
<dbReference type="AlphaFoldDB" id="A0AAV4PSW9"/>
<gene>
    <name evidence="1" type="ORF">CEXT_695401</name>
</gene>
<proteinExistence type="predicted"/>
<keyword evidence="2" id="KW-1185">Reference proteome</keyword>
<protein>
    <submittedName>
        <fullName evidence="1">Uncharacterized protein</fullName>
    </submittedName>
</protein>
<dbReference type="Proteomes" id="UP001054945">
    <property type="component" value="Unassembled WGS sequence"/>
</dbReference>
<organism evidence="1 2">
    <name type="scientific">Caerostris extrusa</name>
    <name type="common">Bark spider</name>
    <name type="synonym">Caerostris bankana</name>
    <dbReference type="NCBI Taxonomy" id="172846"/>
    <lineage>
        <taxon>Eukaryota</taxon>
        <taxon>Metazoa</taxon>
        <taxon>Ecdysozoa</taxon>
        <taxon>Arthropoda</taxon>
        <taxon>Chelicerata</taxon>
        <taxon>Arachnida</taxon>
        <taxon>Araneae</taxon>
        <taxon>Araneomorphae</taxon>
        <taxon>Entelegynae</taxon>
        <taxon>Araneoidea</taxon>
        <taxon>Araneidae</taxon>
        <taxon>Caerostris</taxon>
    </lineage>
</organism>